<dbReference type="AlphaFoldDB" id="A0AAD4SQI2"/>
<name>A0AAD4SQI2_9MAGN</name>
<keyword evidence="2" id="KW-0698">rRNA processing</keyword>
<proteinExistence type="inferred from homology"/>
<comment type="caution">
    <text evidence="3">The sequence shown here is derived from an EMBL/GenBank/DDBJ whole genome shotgun (WGS) entry which is preliminary data.</text>
</comment>
<gene>
    <name evidence="3" type="ORF">MKW98_027230</name>
</gene>
<reference evidence="3" key="1">
    <citation type="submission" date="2022-04" db="EMBL/GenBank/DDBJ databases">
        <title>A functionally conserved STORR gene fusion in Papaver species that diverged 16.8 million years ago.</title>
        <authorList>
            <person name="Catania T."/>
        </authorList>
    </citation>
    <scope>NUCLEOTIDE SEQUENCE</scope>
    <source>
        <strain evidence="3">S-188037</strain>
    </source>
</reference>
<organism evidence="3 4">
    <name type="scientific">Papaver atlanticum</name>
    <dbReference type="NCBI Taxonomy" id="357466"/>
    <lineage>
        <taxon>Eukaryota</taxon>
        <taxon>Viridiplantae</taxon>
        <taxon>Streptophyta</taxon>
        <taxon>Embryophyta</taxon>
        <taxon>Tracheophyta</taxon>
        <taxon>Spermatophyta</taxon>
        <taxon>Magnoliopsida</taxon>
        <taxon>Ranunculales</taxon>
        <taxon>Papaveraceae</taxon>
        <taxon>Papaveroideae</taxon>
        <taxon>Papaver</taxon>
    </lineage>
</organism>
<dbReference type="EMBL" id="JAJJMB010008995">
    <property type="protein sequence ID" value="KAI3917311.1"/>
    <property type="molecule type" value="Genomic_DNA"/>
</dbReference>
<accession>A0AAD4SQI2</accession>
<evidence type="ECO:0000313" key="4">
    <source>
        <dbReference type="Proteomes" id="UP001202328"/>
    </source>
</evidence>
<evidence type="ECO:0000256" key="2">
    <source>
        <dbReference type="ARBA" id="ARBA00022552"/>
    </source>
</evidence>
<sequence>MENEAGAGYEVVCKGLKLVIFVCWLVRGVWDVDVEGLRNVLQLEMAWLLTLMLFNGGDSSKMEDFRILDCVALRLMIMHEECLQGKCESIEKLRTSSNGSKAVSQSTLVVNEDDDSNDNNLISESAEMLVDDLKQSKTVEVEEGWCVVAAKKSKARGCSCSKRISS</sequence>
<comment type="similarity">
    <text evidence="1">Belongs to the TSR2 family.</text>
</comment>
<dbReference type="GO" id="GO:0006364">
    <property type="term" value="P:rRNA processing"/>
    <property type="evidence" value="ECO:0007669"/>
    <property type="project" value="UniProtKB-KW"/>
</dbReference>
<evidence type="ECO:0000256" key="1">
    <source>
        <dbReference type="ARBA" id="ARBA00006524"/>
    </source>
</evidence>
<dbReference type="Proteomes" id="UP001202328">
    <property type="component" value="Unassembled WGS sequence"/>
</dbReference>
<evidence type="ECO:0000313" key="3">
    <source>
        <dbReference type="EMBL" id="KAI3917311.1"/>
    </source>
</evidence>
<keyword evidence="4" id="KW-1185">Reference proteome</keyword>
<protein>
    <submittedName>
        <fullName evidence="3">Uncharacterized protein</fullName>
    </submittedName>
</protein>
<dbReference type="InterPro" id="IPR019398">
    <property type="entry name" value="Pre-rRNA_process_TSR2"/>
</dbReference>
<dbReference type="PANTHER" id="PTHR21250">
    <property type="entry name" value="PRE-RRNA-PROCESSING PROTEIN TSR2 HOMOLOG"/>
    <property type="match status" value="1"/>
</dbReference>